<sequence length="556" mass="60953">MRRFTALLSPRGRPPEGPLPPSTLNDSPSDQPTPPGAAPPPSSSIPADPHGDALRALPPAALPNLHSLKESLDSGKIRSGKLLRYTREPECVSQRRISRLVDRIEDELAAAAAADDREDFLLAPQLPPAELAEFVADATAEGGEGGEDASRRSAWSFAEGEAGEKADAEEEGKWASEAELNLRLMRSDPSSASFLSTPSFEHEDSYAGTAEEGAFDAEGEDGEEKGEGEGEGGKSEAEGVGEEVEAMVRSGFLTKKAGAFSGTRKRWFVLKQGSLLWFKAQEEEASGVPQGYCHLNECKLLVPDEKGSRLYGYTFVLHGRKEYTLTASSAAERTAWLKAIKHNCRCKPLTSLDARPEEAEGGAKKKKQGMMMRAETYVAKKVATSELGKRLLREFCLPGVMAVLDAVKNLLSKDPSLLPKQAQEHENTLLKIAVKMVLLFTHSLLKPRDLDQLNSLVEWMVIDLLMKWDECQYPPHRHAADPDHVKFCEQMKGIEAELLRCVGPHTTDSNLAKLKAVTSYFGTPDNVQRLVIDQVFKDDMLTMTNALRSLILNTNF</sequence>
<evidence type="ECO:0000256" key="1">
    <source>
        <dbReference type="SAM" id="MobiDB-lite"/>
    </source>
</evidence>
<dbReference type="Pfam" id="PF05527">
    <property type="entry name" value="TNFAIP8"/>
    <property type="match status" value="1"/>
</dbReference>
<dbReference type="InterPro" id="IPR008477">
    <property type="entry name" value="TNFAIP8-like"/>
</dbReference>
<feature type="region of interest" description="Disordered" evidence="1">
    <location>
        <begin position="214"/>
        <end position="240"/>
    </location>
</feature>
<name>A0AB34K8A5_PRYPA</name>
<dbReference type="InterPro" id="IPR038355">
    <property type="entry name" value="TNFAIP8_sf"/>
</dbReference>
<dbReference type="SMART" id="SM00233">
    <property type="entry name" value="PH"/>
    <property type="match status" value="1"/>
</dbReference>
<comment type="caution">
    <text evidence="3">The sequence shown here is derived from an EMBL/GenBank/DDBJ whole genome shotgun (WGS) entry which is preliminary data.</text>
</comment>
<dbReference type="AlphaFoldDB" id="A0AB34K8A5"/>
<evidence type="ECO:0000259" key="2">
    <source>
        <dbReference type="PROSITE" id="PS50003"/>
    </source>
</evidence>
<dbReference type="Pfam" id="PF00169">
    <property type="entry name" value="PH"/>
    <property type="match status" value="1"/>
</dbReference>
<dbReference type="Gene3D" id="2.30.29.30">
    <property type="entry name" value="Pleckstrin-homology domain (PH domain)/Phosphotyrosine-binding domain (PTB)"/>
    <property type="match status" value="1"/>
</dbReference>
<gene>
    <name evidence="3" type="ORF">AB1Y20_010232</name>
</gene>
<dbReference type="Proteomes" id="UP001515480">
    <property type="component" value="Unassembled WGS sequence"/>
</dbReference>
<dbReference type="CDD" id="cd00821">
    <property type="entry name" value="PH"/>
    <property type="match status" value="1"/>
</dbReference>
<feature type="domain" description="PH" evidence="2">
    <location>
        <begin position="246"/>
        <end position="345"/>
    </location>
</feature>
<feature type="compositionally biased region" description="Acidic residues" evidence="1">
    <location>
        <begin position="214"/>
        <end position="224"/>
    </location>
</feature>
<dbReference type="InterPro" id="IPR011993">
    <property type="entry name" value="PH-like_dom_sf"/>
</dbReference>
<dbReference type="InterPro" id="IPR001849">
    <property type="entry name" value="PH_domain"/>
</dbReference>
<feature type="compositionally biased region" description="Pro residues" evidence="1">
    <location>
        <begin position="31"/>
        <end position="43"/>
    </location>
</feature>
<feature type="compositionally biased region" description="Low complexity" evidence="1">
    <location>
        <begin position="44"/>
        <end position="57"/>
    </location>
</feature>
<dbReference type="SUPFAM" id="SSF50729">
    <property type="entry name" value="PH domain-like"/>
    <property type="match status" value="1"/>
</dbReference>
<reference evidence="3 4" key="1">
    <citation type="journal article" date="2024" name="Science">
        <title>Giant polyketide synthase enzymes in the biosynthesis of giant marine polyether toxins.</title>
        <authorList>
            <person name="Fallon T.R."/>
            <person name="Shende V.V."/>
            <person name="Wierzbicki I.H."/>
            <person name="Pendleton A.L."/>
            <person name="Watervoot N.F."/>
            <person name="Auber R.P."/>
            <person name="Gonzalez D.J."/>
            <person name="Wisecaver J.H."/>
            <person name="Moore B.S."/>
        </authorList>
    </citation>
    <scope>NUCLEOTIDE SEQUENCE [LARGE SCALE GENOMIC DNA]</scope>
    <source>
        <strain evidence="3 4">12B1</strain>
    </source>
</reference>
<feature type="region of interest" description="Disordered" evidence="1">
    <location>
        <begin position="1"/>
        <end position="57"/>
    </location>
</feature>
<feature type="compositionally biased region" description="Basic and acidic residues" evidence="1">
    <location>
        <begin position="162"/>
        <end position="173"/>
    </location>
</feature>
<dbReference type="PROSITE" id="PS50003">
    <property type="entry name" value="PH_DOMAIN"/>
    <property type="match status" value="1"/>
</dbReference>
<feature type="region of interest" description="Disordered" evidence="1">
    <location>
        <begin position="139"/>
        <end position="173"/>
    </location>
</feature>
<accession>A0AB34K8A5</accession>
<organism evidence="3 4">
    <name type="scientific">Prymnesium parvum</name>
    <name type="common">Toxic golden alga</name>
    <dbReference type="NCBI Taxonomy" id="97485"/>
    <lineage>
        <taxon>Eukaryota</taxon>
        <taxon>Haptista</taxon>
        <taxon>Haptophyta</taxon>
        <taxon>Prymnesiophyceae</taxon>
        <taxon>Prymnesiales</taxon>
        <taxon>Prymnesiaceae</taxon>
        <taxon>Prymnesium</taxon>
    </lineage>
</organism>
<evidence type="ECO:0000313" key="4">
    <source>
        <dbReference type="Proteomes" id="UP001515480"/>
    </source>
</evidence>
<proteinExistence type="predicted"/>
<feature type="compositionally biased region" description="Basic and acidic residues" evidence="1">
    <location>
        <begin position="225"/>
        <end position="237"/>
    </location>
</feature>
<dbReference type="Gene3D" id="1.20.1440.160">
    <property type="entry name" value="Tumor necrosis factor alpha-induced protein 8-like"/>
    <property type="match status" value="1"/>
</dbReference>
<evidence type="ECO:0000313" key="3">
    <source>
        <dbReference type="EMBL" id="KAL1528910.1"/>
    </source>
</evidence>
<keyword evidence="4" id="KW-1185">Reference proteome</keyword>
<protein>
    <recommendedName>
        <fullName evidence="2">PH domain-containing protein</fullName>
    </recommendedName>
</protein>
<dbReference type="EMBL" id="JBGBPQ010000002">
    <property type="protein sequence ID" value="KAL1528910.1"/>
    <property type="molecule type" value="Genomic_DNA"/>
</dbReference>